<name>A0A387BKH9_9LACT</name>
<dbReference type="EMBL" id="CP032627">
    <property type="protein sequence ID" value="AYG01470.1"/>
    <property type="molecule type" value="Genomic_DNA"/>
</dbReference>
<evidence type="ECO:0000313" key="2">
    <source>
        <dbReference type="EMBL" id="AYG01470.1"/>
    </source>
</evidence>
<dbReference type="GO" id="GO:0016747">
    <property type="term" value="F:acyltransferase activity, transferring groups other than amino-acyl groups"/>
    <property type="evidence" value="ECO:0007669"/>
    <property type="project" value="InterPro"/>
</dbReference>
<dbReference type="InterPro" id="IPR000182">
    <property type="entry name" value="GNAT_dom"/>
</dbReference>
<reference evidence="2 3" key="1">
    <citation type="submission" date="2018-09" db="EMBL/GenBank/DDBJ databases">
        <title>Genome sequencing of strain 1JSPR-7.</title>
        <authorList>
            <person name="Heo J."/>
            <person name="Kim S.-J."/>
            <person name="Kwon S.-W."/>
        </authorList>
    </citation>
    <scope>NUCLEOTIDE SEQUENCE [LARGE SCALE GENOMIC DNA]</scope>
    <source>
        <strain evidence="2 3">1JSPR-7</strain>
    </source>
</reference>
<protein>
    <submittedName>
        <fullName evidence="2">GNAT family N-acetyltransferase</fullName>
    </submittedName>
</protein>
<keyword evidence="3" id="KW-1185">Reference proteome</keyword>
<dbReference type="Pfam" id="PF00583">
    <property type="entry name" value="Acetyltransf_1"/>
    <property type="match status" value="1"/>
</dbReference>
<evidence type="ECO:0000259" key="1">
    <source>
        <dbReference type="PROSITE" id="PS51186"/>
    </source>
</evidence>
<accession>A0A387BKH9</accession>
<evidence type="ECO:0000313" key="3">
    <source>
        <dbReference type="Proteomes" id="UP000269374"/>
    </source>
</evidence>
<dbReference type="Proteomes" id="UP000269374">
    <property type="component" value="Chromosome"/>
</dbReference>
<dbReference type="CDD" id="cd04301">
    <property type="entry name" value="NAT_SF"/>
    <property type="match status" value="1"/>
</dbReference>
<dbReference type="PROSITE" id="PS51186">
    <property type="entry name" value="GNAT"/>
    <property type="match status" value="1"/>
</dbReference>
<dbReference type="AlphaFoldDB" id="A0A387BKH9"/>
<organism evidence="2 3">
    <name type="scientific">Lactococcus allomyrinae</name>
    <dbReference type="NCBI Taxonomy" id="2419773"/>
    <lineage>
        <taxon>Bacteria</taxon>
        <taxon>Bacillati</taxon>
        <taxon>Bacillota</taxon>
        <taxon>Bacilli</taxon>
        <taxon>Lactobacillales</taxon>
        <taxon>Streptococcaceae</taxon>
        <taxon>Lactococcus</taxon>
    </lineage>
</organism>
<gene>
    <name evidence="2" type="ORF">D7I46_10575</name>
</gene>
<proteinExistence type="predicted"/>
<dbReference type="SUPFAM" id="SSF55729">
    <property type="entry name" value="Acyl-CoA N-acyltransferases (Nat)"/>
    <property type="match status" value="1"/>
</dbReference>
<dbReference type="Gene3D" id="3.40.630.30">
    <property type="match status" value="1"/>
</dbReference>
<feature type="domain" description="N-acetyltransferase" evidence="1">
    <location>
        <begin position="2"/>
        <end position="161"/>
    </location>
</feature>
<dbReference type="KEGG" id="lact:D7I46_10575"/>
<dbReference type="InterPro" id="IPR016181">
    <property type="entry name" value="Acyl_CoA_acyltransferase"/>
</dbReference>
<sequence>MLEIYELTDADEKSVITDKILRQLPEWFGIPSALTEYVKGVSDKIFYVAFDGEHYLGFLAGEIHYGRTGESFVCGVLPEFHSKGIGMALYHNFEQKLLSQNCERVVVKTLSSQRKNEYYHKTRQFYKAQKFDEWLDLPELWGQANPCLLMGKILKNRREIK</sequence>
<dbReference type="OrthoDB" id="9783470at2"/>
<dbReference type="RefSeq" id="WP_120772841.1">
    <property type="nucleotide sequence ID" value="NZ_CP032627.1"/>
</dbReference>
<keyword evidence="2" id="KW-0808">Transferase</keyword>